<keyword evidence="3" id="KW-1185">Reference proteome</keyword>
<proteinExistence type="predicted"/>
<comment type="caution">
    <text evidence="2">The sequence shown here is derived from an EMBL/GenBank/DDBJ whole genome shotgun (WGS) entry which is preliminary data.</text>
</comment>
<dbReference type="Proteomes" id="UP001180737">
    <property type="component" value="Unassembled WGS sequence"/>
</dbReference>
<feature type="region of interest" description="Disordered" evidence="1">
    <location>
        <begin position="136"/>
        <end position="157"/>
    </location>
</feature>
<sequence length="232" mass="24057">MTEETTAKEKAGGEAEAEAPSRIAGGCVAVVLAGVAVLALKAIVTVAPYVAYSVAGVLACLAWQKGRAWLGSRRASDADEAEERPAPDVGEALRRLVGDDNGVLLTRLRDDQKLPDTKVVKQLLDEAGIKWKAVRTSQGNGPGVHKSDIPSAPSPVVTDTHGGGCCCRPGDNNNTDNGRGEGAGEGIRVQAIGEGGRLVSASPHLEDLVDRFFAEAARNRPTALGKGDVNDS</sequence>
<gene>
    <name evidence="2" type="ORF">RM704_10520</name>
</gene>
<evidence type="ECO:0000256" key="1">
    <source>
        <dbReference type="SAM" id="MobiDB-lite"/>
    </source>
</evidence>
<accession>A0ABU2YU92</accession>
<dbReference type="RefSeq" id="WP_033530616.1">
    <property type="nucleotide sequence ID" value="NZ_JAVRFJ010000007.1"/>
</dbReference>
<organism evidence="2 3">
    <name type="scientific">Streptomyces gottesmaniae</name>
    <dbReference type="NCBI Taxonomy" id="3075518"/>
    <lineage>
        <taxon>Bacteria</taxon>
        <taxon>Bacillati</taxon>
        <taxon>Actinomycetota</taxon>
        <taxon>Actinomycetes</taxon>
        <taxon>Kitasatosporales</taxon>
        <taxon>Streptomycetaceae</taxon>
        <taxon>Streptomyces</taxon>
    </lineage>
</organism>
<protein>
    <submittedName>
        <fullName evidence="2">Uncharacterized protein</fullName>
    </submittedName>
</protein>
<name>A0ABU2YU92_9ACTN</name>
<reference evidence="2" key="1">
    <citation type="submission" date="2024-05" db="EMBL/GenBank/DDBJ databases">
        <title>30 novel species of actinomycetes from the DSMZ collection.</title>
        <authorList>
            <person name="Nouioui I."/>
        </authorList>
    </citation>
    <scope>NUCLEOTIDE SEQUENCE</scope>
    <source>
        <strain evidence="2">DSM 3412</strain>
    </source>
</reference>
<evidence type="ECO:0000313" key="2">
    <source>
        <dbReference type="EMBL" id="MDT0567898.1"/>
    </source>
</evidence>
<dbReference type="EMBL" id="JAVRFJ010000007">
    <property type="protein sequence ID" value="MDT0567898.1"/>
    <property type="molecule type" value="Genomic_DNA"/>
</dbReference>
<evidence type="ECO:0000313" key="3">
    <source>
        <dbReference type="Proteomes" id="UP001180737"/>
    </source>
</evidence>